<evidence type="ECO:0000313" key="2">
    <source>
        <dbReference type="EMBL" id="KPC53366.1"/>
    </source>
</evidence>
<keyword evidence="1" id="KW-1133">Transmembrane helix</keyword>
<dbReference type="AlphaFoldDB" id="A0A0N0GP54"/>
<feature type="transmembrane region" description="Helical" evidence="1">
    <location>
        <begin position="7"/>
        <end position="26"/>
    </location>
</feature>
<proteinExistence type="predicted"/>
<evidence type="ECO:0000313" key="3">
    <source>
        <dbReference type="Proteomes" id="UP000037939"/>
    </source>
</evidence>
<gene>
    <name evidence="2" type="ORF">WG78_09760</name>
</gene>
<protein>
    <recommendedName>
        <fullName evidence="4">Oxalate:formate antiporter</fullName>
    </recommendedName>
</protein>
<keyword evidence="1" id="KW-0472">Membrane</keyword>
<evidence type="ECO:0000256" key="1">
    <source>
        <dbReference type="SAM" id="Phobius"/>
    </source>
</evidence>
<evidence type="ECO:0008006" key="4">
    <source>
        <dbReference type="Google" id="ProtNLM"/>
    </source>
</evidence>
<dbReference type="Proteomes" id="UP000037939">
    <property type="component" value="Unassembled WGS sequence"/>
</dbReference>
<keyword evidence="1" id="KW-0812">Transmembrane</keyword>
<organism evidence="2 3">
    <name type="scientific">Amantichitinum ursilacus</name>
    <dbReference type="NCBI Taxonomy" id="857265"/>
    <lineage>
        <taxon>Bacteria</taxon>
        <taxon>Pseudomonadati</taxon>
        <taxon>Pseudomonadota</taxon>
        <taxon>Betaproteobacteria</taxon>
        <taxon>Neisseriales</taxon>
        <taxon>Chitinibacteraceae</taxon>
        <taxon>Amantichitinum</taxon>
    </lineage>
</organism>
<reference evidence="2 3" key="1">
    <citation type="submission" date="2015-07" db="EMBL/GenBank/DDBJ databases">
        <title>Draft genome sequence of the Amantichitinum ursilacus IGB-41, a new chitin-degrading bacterium.</title>
        <authorList>
            <person name="Kirstahler P."/>
            <person name="Guenther M."/>
            <person name="Grumaz C."/>
            <person name="Rupp S."/>
            <person name="Zibek S."/>
            <person name="Sohn K."/>
        </authorList>
    </citation>
    <scope>NUCLEOTIDE SEQUENCE [LARGE SCALE GENOMIC DNA]</scope>
    <source>
        <strain evidence="2 3">IGB-41</strain>
    </source>
</reference>
<name>A0A0N0GP54_9NEIS</name>
<dbReference type="EMBL" id="LAQT01000007">
    <property type="protein sequence ID" value="KPC53366.1"/>
    <property type="molecule type" value="Genomic_DNA"/>
</dbReference>
<comment type="caution">
    <text evidence="2">The sequence shown here is derived from an EMBL/GenBank/DDBJ whole genome shotgun (WGS) entry which is preliminary data.</text>
</comment>
<sequence length="34" mass="3802">MDDKVKGIILWIAVLAPLVWGVFQTVKKTLALFS</sequence>
<accession>A0A0N0GP54</accession>
<keyword evidence="3" id="KW-1185">Reference proteome</keyword>